<evidence type="ECO:0000313" key="3">
    <source>
        <dbReference type="EMBL" id="SFU64397.1"/>
    </source>
</evidence>
<feature type="modified residue" description="4-aspartylphosphate" evidence="1">
    <location>
        <position position="62"/>
    </location>
</feature>
<dbReference type="SMART" id="SM00448">
    <property type="entry name" value="REC"/>
    <property type="match status" value="1"/>
</dbReference>
<evidence type="ECO:0000256" key="1">
    <source>
        <dbReference type="PROSITE-ProRule" id="PRU00169"/>
    </source>
</evidence>
<dbReference type="Proteomes" id="UP000199138">
    <property type="component" value="Unassembled WGS sequence"/>
</dbReference>
<dbReference type="Gene3D" id="3.40.50.2300">
    <property type="match status" value="1"/>
</dbReference>
<dbReference type="GO" id="GO:0000160">
    <property type="term" value="P:phosphorelay signal transduction system"/>
    <property type="evidence" value="ECO:0007669"/>
    <property type="project" value="InterPro"/>
</dbReference>
<evidence type="ECO:0000259" key="2">
    <source>
        <dbReference type="PROSITE" id="PS50110"/>
    </source>
</evidence>
<feature type="domain" description="Response regulatory" evidence="2">
    <location>
        <begin position="5"/>
        <end position="128"/>
    </location>
</feature>
<dbReference type="RefSeq" id="WP_093025700.1">
    <property type="nucleotide sequence ID" value="NZ_FPBK01000011.1"/>
</dbReference>
<dbReference type="AlphaFoldDB" id="A0A1I7HUQ5"/>
<dbReference type="InterPro" id="IPR011006">
    <property type="entry name" value="CheY-like_superfamily"/>
</dbReference>
<proteinExistence type="predicted"/>
<dbReference type="InterPro" id="IPR052893">
    <property type="entry name" value="TCS_response_regulator"/>
</dbReference>
<dbReference type="PANTHER" id="PTHR44520:SF2">
    <property type="entry name" value="RESPONSE REGULATOR RCP1"/>
    <property type="match status" value="1"/>
</dbReference>
<organism evidence="3 4">
    <name type="scientific">Pustulibacterium marinum</name>
    <dbReference type="NCBI Taxonomy" id="1224947"/>
    <lineage>
        <taxon>Bacteria</taxon>
        <taxon>Pseudomonadati</taxon>
        <taxon>Bacteroidota</taxon>
        <taxon>Flavobacteriia</taxon>
        <taxon>Flavobacteriales</taxon>
        <taxon>Flavobacteriaceae</taxon>
        <taxon>Pustulibacterium</taxon>
    </lineage>
</organism>
<dbReference type="OrthoDB" id="673128at2"/>
<dbReference type="STRING" id="1224947.SAMN05216480_11136"/>
<evidence type="ECO:0000313" key="4">
    <source>
        <dbReference type="Proteomes" id="UP000199138"/>
    </source>
</evidence>
<dbReference type="EMBL" id="FPBK01000011">
    <property type="protein sequence ID" value="SFU64397.1"/>
    <property type="molecule type" value="Genomic_DNA"/>
</dbReference>
<keyword evidence="1" id="KW-0597">Phosphoprotein</keyword>
<accession>A0A1I7HUQ5</accession>
<protein>
    <submittedName>
        <fullName evidence="3">CheY chemotaxis protein or a CheY-like REC (Receiver) domain</fullName>
    </submittedName>
</protein>
<sequence length="128" mass="14921">MTETTICIIDDDKIYQSLTKKMLLRFHENSNILQFMNGKEALEYFRSKIYQNEHLPRIVLLDINMPVMDGWEFLGKLEELETDFKSIKIHIVSSSIAIADMEKAKGNHNIASYITKPIRLDIIKNLFS</sequence>
<gene>
    <name evidence="3" type="ORF">SAMN05216480_11136</name>
</gene>
<dbReference type="PANTHER" id="PTHR44520">
    <property type="entry name" value="RESPONSE REGULATOR RCP1-RELATED"/>
    <property type="match status" value="1"/>
</dbReference>
<dbReference type="PROSITE" id="PS50110">
    <property type="entry name" value="RESPONSE_REGULATORY"/>
    <property type="match status" value="1"/>
</dbReference>
<dbReference type="InterPro" id="IPR001789">
    <property type="entry name" value="Sig_transdc_resp-reg_receiver"/>
</dbReference>
<name>A0A1I7HUQ5_9FLAO</name>
<keyword evidence="4" id="KW-1185">Reference proteome</keyword>
<dbReference type="Pfam" id="PF00072">
    <property type="entry name" value="Response_reg"/>
    <property type="match status" value="1"/>
</dbReference>
<reference evidence="3 4" key="1">
    <citation type="submission" date="2016-10" db="EMBL/GenBank/DDBJ databases">
        <authorList>
            <person name="de Groot N.N."/>
        </authorList>
    </citation>
    <scope>NUCLEOTIDE SEQUENCE [LARGE SCALE GENOMIC DNA]</scope>
    <source>
        <strain evidence="3 4">CGMCC 1.12333</strain>
    </source>
</reference>
<dbReference type="SUPFAM" id="SSF52172">
    <property type="entry name" value="CheY-like"/>
    <property type="match status" value="1"/>
</dbReference>